<evidence type="ECO:0000256" key="1">
    <source>
        <dbReference type="SAM" id="Phobius"/>
    </source>
</evidence>
<dbReference type="PANTHER" id="PTHR37692:SF1">
    <property type="entry name" value="DUF420 DOMAIN-CONTAINING PROTEIN"/>
    <property type="match status" value="1"/>
</dbReference>
<feature type="transmembrane region" description="Helical" evidence="1">
    <location>
        <begin position="12"/>
        <end position="31"/>
    </location>
</feature>
<name>A0A6N8H853_9FLAO</name>
<keyword evidence="3" id="KW-1185">Reference proteome</keyword>
<sequence length="196" mass="22397">MDTAAQSVEKKYRVWIILLSIVIPLAVAVLFSVKLKDFGFDVEPLYFLPPIYAGINGLTAVVLVVAVMAIRRGKQKLHENLMKFAITLSCMFLVMYVAYHMTADSTVFGDFNHNGVLELSEQNEVGFSRYIYLFILLFHIALSVIIIPLVLLTYVRALSKSFLRHRKLARITYPLWLYVAVTGVVVYLMISPYYNY</sequence>
<evidence type="ECO:0000313" key="2">
    <source>
        <dbReference type="EMBL" id="MUV02701.1"/>
    </source>
</evidence>
<feature type="transmembrane region" description="Helical" evidence="1">
    <location>
        <begin position="81"/>
        <end position="99"/>
    </location>
</feature>
<reference evidence="2 3" key="1">
    <citation type="submission" date="2019-12" db="EMBL/GenBank/DDBJ databases">
        <authorList>
            <person name="Sun J.-Q."/>
        </authorList>
    </citation>
    <scope>NUCLEOTIDE SEQUENCE [LARGE SCALE GENOMIC DNA]</scope>
    <source>
        <strain evidence="2 3">JCM 17928</strain>
    </source>
</reference>
<feature type="transmembrane region" description="Helical" evidence="1">
    <location>
        <begin position="130"/>
        <end position="155"/>
    </location>
</feature>
<protein>
    <submittedName>
        <fullName evidence="2">DUF420 domain-containing protein</fullName>
    </submittedName>
</protein>
<dbReference type="OrthoDB" id="9811380at2"/>
<evidence type="ECO:0000313" key="3">
    <source>
        <dbReference type="Proteomes" id="UP000433945"/>
    </source>
</evidence>
<keyword evidence="1" id="KW-0472">Membrane</keyword>
<dbReference type="EMBL" id="WOWP01000011">
    <property type="protein sequence ID" value="MUV02701.1"/>
    <property type="molecule type" value="Genomic_DNA"/>
</dbReference>
<dbReference type="AlphaFoldDB" id="A0A6N8H853"/>
<accession>A0A6N8H853</accession>
<comment type="caution">
    <text evidence="2">The sequence shown here is derived from an EMBL/GenBank/DDBJ whole genome shotgun (WGS) entry which is preliminary data.</text>
</comment>
<feature type="transmembrane region" description="Helical" evidence="1">
    <location>
        <begin position="51"/>
        <end position="69"/>
    </location>
</feature>
<dbReference type="Proteomes" id="UP000433945">
    <property type="component" value="Unassembled WGS sequence"/>
</dbReference>
<proteinExistence type="predicted"/>
<keyword evidence="1" id="KW-1133">Transmembrane helix</keyword>
<organism evidence="2 3">
    <name type="scientific">Flavobacterium rakeshii</name>
    <dbReference type="NCBI Taxonomy" id="1038845"/>
    <lineage>
        <taxon>Bacteria</taxon>
        <taxon>Pseudomonadati</taxon>
        <taxon>Bacteroidota</taxon>
        <taxon>Flavobacteriia</taxon>
        <taxon>Flavobacteriales</taxon>
        <taxon>Flavobacteriaceae</taxon>
        <taxon>Flavobacterium</taxon>
    </lineage>
</organism>
<keyword evidence="1" id="KW-0812">Transmembrane</keyword>
<feature type="transmembrane region" description="Helical" evidence="1">
    <location>
        <begin position="175"/>
        <end position="194"/>
    </location>
</feature>
<gene>
    <name evidence="2" type="ORF">GN157_03170</name>
</gene>
<dbReference type="Pfam" id="PF04238">
    <property type="entry name" value="DUF420"/>
    <property type="match status" value="1"/>
</dbReference>
<dbReference type="InterPro" id="IPR007352">
    <property type="entry name" value="DUF420"/>
</dbReference>
<dbReference type="RefSeq" id="WP_157481677.1">
    <property type="nucleotide sequence ID" value="NZ_WOWP01000011.1"/>
</dbReference>
<dbReference type="PANTHER" id="PTHR37692">
    <property type="entry name" value="HYPOTHETICAL MEMBRANE SPANNING PROTEIN"/>
    <property type="match status" value="1"/>
</dbReference>